<evidence type="ECO:0000256" key="3">
    <source>
        <dbReference type="ARBA" id="ARBA00012284"/>
    </source>
</evidence>
<evidence type="ECO:0000256" key="12">
    <source>
        <dbReference type="PROSITE-ProRule" id="PRU00803"/>
    </source>
</evidence>
<accession>A0A9D4E841</accession>
<dbReference type="GO" id="GO:0005615">
    <property type="term" value="C:extracellular space"/>
    <property type="evidence" value="ECO:0007669"/>
    <property type="project" value="TreeGrafter"/>
</dbReference>
<dbReference type="InterPro" id="IPR028994">
    <property type="entry name" value="Integrin_alpha_N"/>
</dbReference>
<feature type="domain" description="Phospholipase C/D" evidence="14">
    <location>
        <begin position="43"/>
        <end position="206"/>
    </location>
</feature>
<dbReference type="InterPro" id="IPR013519">
    <property type="entry name" value="Int_alpha_beta-p"/>
</dbReference>
<dbReference type="Proteomes" id="UP000828390">
    <property type="component" value="Unassembled WGS sequence"/>
</dbReference>
<comment type="subcellular location">
    <subcellularLocation>
        <location evidence="1">Secreted</location>
    </subcellularLocation>
</comment>
<dbReference type="SMART" id="SM00191">
    <property type="entry name" value="Int_alpha"/>
    <property type="match status" value="2"/>
</dbReference>
<dbReference type="Gene3D" id="2.130.10.130">
    <property type="entry name" value="Integrin alpha, N-terminal"/>
    <property type="match status" value="1"/>
</dbReference>
<evidence type="ECO:0000256" key="5">
    <source>
        <dbReference type="ARBA" id="ARBA00022525"/>
    </source>
</evidence>
<dbReference type="EC" id="3.1.4.50" evidence="3"/>
<dbReference type="PANTHER" id="PTHR23221:SF7">
    <property type="entry name" value="PHOSPHATIDYLINOSITOL-GLYCAN-SPECIFIC PHOSPHOLIPASE D"/>
    <property type="match status" value="1"/>
</dbReference>
<dbReference type="InterPro" id="IPR013517">
    <property type="entry name" value="FG-GAP"/>
</dbReference>
<keyword evidence="8" id="KW-0378">Hydrolase</keyword>
<dbReference type="PRINTS" id="PR00718">
    <property type="entry name" value="PHPHLIPASED"/>
</dbReference>
<dbReference type="PROSITE" id="PS51470">
    <property type="entry name" value="FG_GAP"/>
    <property type="match status" value="2"/>
</dbReference>
<keyword evidence="5" id="KW-0964">Secreted</keyword>
<proteinExistence type="inferred from homology"/>
<evidence type="ECO:0000256" key="1">
    <source>
        <dbReference type="ARBA" id="ARBA00004613"/>
    </source>
</evidence>
<evidence type="ECO:0000313" key="15">
    <source>
        <dbReference type="EMBL" id="KAH3775677.1"/>
    </source>
</evidence>
<dbReference type="SUPFAM" id="SSF69318">
    <property type="entry name" value="Integrin alpha N-terminal domain"/>
    <property type="match status" value="1"/>
</dbReference>
<evidence type="ECO:0000256" key="11">
    <source>
        <dbReference type="ARBA" id="ARBA00093237"/>
    </source>
</evidence>
<dbReference type="PANTHER" id="PTHR23221">
    <property type="entry name" value="GLYCOSYLPHOSPHATIDYLINOSITOL PHOSPHOLIPASE D"/>
    <property type="match status" value="1"/>
</dbReference>
<dbReference type="Pfam" id="PF01839">
    <property type="entry name" value="FG-GAP"/>
    <property type="match status" value="2"/>
</dbReference>
<evidence type="ECO:0000256" key="2">
    <source>
        <dbReference type="ARBA" id="ARBA00008652"/>
    </source>
</evidence>
<dbReference type="GO" id="GO:0004621">
    <property type="term" value="F:glycosylphosphatidylinositol phospholipase D activity"/>
    <property type="evidence" value="ECO:0007669"/>
    <property type="project" value="UniProtKB-EC"/>
</dbReference>
<evidence type="ECO:0000256" key="8">
    <source>
        <dbReference type="ARBA" id="ARBA00022801"/>
    </source>
</evidence>
<evidence type="ECO:0000256" key="6">
    <source>
        <dbReference type="ARBA" id="ARBA00022729"/>
    </source>
</evidence>
<dbReference type="InterPro" id="IPR008947">
    <property type="entry name" value="PLipase_C/P1_nuclease_dom_sf"/>
</dbReference>
<evidence type="ECO:0000256" key="4">
    <source>
        <dbReference type="ARBA" id="ARBA00015988"/>
    </source>
</evidence>
<dbReference type="InterPro" id="IPR029002">
    <property type="entry name" value="PLPC/GPLD1"/>
</dbReference>
<comment type="catalytic activity">
    <reaction evidence="11">
        <text>a 6-(alpha-D-glucosaminyl)-1-(1,2-diacyl-sn-glycero-3-phospho)-1D-myo-inositol + H2O = 6-(alpha-D-glucosaminyl)-1D-myo-inositol + a 1,2-diacyl-sn-glycero-3-phosphate + H(+)</text>
        <dbReference type="Rhea" id="RHEA:10832"/>
        <dbReference type="ChEBI" id="CHEBI:15377"/>
        <dbReference type="ChEBI" id="CHEBI:15378"/>
        <dbReference type="ChEBI" id="CHEBI:57997"/>
        <dbReference type="ChEBI" id="CHEBI:58608"/>
        <dbReference type="ChEBI" id="CHEBI:58700"/>
        <dbReference type="EC" id="3.1.4.50"/>
    </reaction>
</comment>
<dbReference type="Pfam" id="PF00882">
    <property type="entry name" value="Zn_dep_PLPC"/>
    <property type="match status" value="1"/>
</dbReference>
<dbReference type="InterPro" id="IPR001028">
    <property type="entry name" value="Gprt_PLipase_D"/>
</dbReference>
<feature type="repeat" description="FG-GAP" evidence="12">
    <location>
        <begin position="395"/>
        <end position="456"/>
    </location>
</feature>
<dbReference type="GO" id="GO:0031012">
    <property type="term" value="C:extracellular matrix"/>
    <property type="evidence" value="ECO:0007669"/>
    <property type="project" value="TreeGrafter"/>
</dbReference>
<comment type="similarity">
    <text evidence="2">Belongs to the GPLD1 family.</text>
</comment>
<feature type="region of interest" description="Disordered" evidence="13">
    <location>
        <begin position="368"/>
        <end position="393"/>
    </location>
</feature>
<sequence>MTTGIPITKTSQPESMVISDADENLLTESAILLNRCDACGITTHIEISHRAQQYFEDDSGSQIDYGKLIHDNLDALMAGSPYPDSYYDSLCANGDYHDVSEDTHWAPFLNATVNYINSRYPKPWDDATKKLVVFVFGIVSHQVADILWHSLGIDQGFIRAMANMNFFGIFQDAHSVADFGGDVFTTYEMDTSYIPLEEGWYIPASDLYNIYESYYGNKRKVPYYIIVGCSTILFLERLAENLAAKELYADYADQSPFLLDQLEKYFIGGLDDMAGWTNRIWQQTITMFEKGTQSCYIPQSTLFLQCNASLPQVKGYRNPGKNGYYRQPPRNGVTMDDIIVTRELRGVRVKPSISYMEKLKKHRMQKAEAAEKRQAEVKKFRQSQTKSSLAAEPRSPDRVFYVSNDYARLGDAFAVGDLNSDGFDDLVIGAPGYSMPGSPQEGRVYIVYGDASGIPETVNPDLDNLESFKQGQILRGFGMAQSRYGTSVAVVDINLDGVADLAIGAPAFVNAGDDPLQYLGSVFVYFGNKAKMNVYNGAANITIACSKVMG</sequence>
<keyword evidence="6" id="KW-0732">Signal</keyword>
<evidence type="ECO:0000313" key="16">
    <source>
        <dbReference type="Proteomes" id="UP000828390"/>
    </source>
</evidence>
<feature type="compositionally biased region" description="Basic and acidic residues" evidence="13">
    <location>
        <begin position="368"/>
        <end position="379"/>
    </location>
</feature>
<evidence type="ECO:0000256" key="7">
    <source>
        <dbReference type="ARBA" id="ARBA00022737"/>
    </source>
</evidence>
<feature type="repeat" description="FG-GAP" evidence="12">
    <location>
        <begin position="470"/>
        <end position="534"/>
    </location>
</feature>
<comment type="caution">
    <text evidence="15">The sequence shown here is derived from an EMBL/GenBank/DDBJ whole genome shotgun (WGS) entry which is preliminary data.</text>
</comment>
<reference evidence="15" key="1">
    <citation type="journal article" date="2019" name="bioRxiv">
        <title>The Genome of the Zebra Mussel, Dreissena polymorpha: A Resource for Invasive Species Research.</title>
        <authorList>
            <person name="McCartney M.A."/>
            <person name="Auch B."/>
            <person name="Kono T."/>
            <person name="Mallez S."/>
            <person name="Zhang Y."/>
            <person name="Obille A."/>
            <person name="Becker A."/>
            <person name="Abrahante J.E."/>
            <person name="Garbe J."/>
            <person name="Badalamenti J.P."/>
            <person name="Herman A."/>
            <person name="Mangelson H."/>
            <person name="Liachko I."/>
            <person name="Sullivan S."/>
            <person name="Sone E.D."/>
            <person name="Koren S."/>
            <person name="Silverstein K.A.T."/>
            <person name="Beckman K.B."/>
            <person name="Gohl D.M."/>
        </authorList>
    </citation>
    <scope>NUCLEOTIDE SEQUENCE</scope>
    <source>
        <strain evidence="15">Duluth1</strain>
        <tissue evidence="15">Whole animal</tissue>
    </source>
</reference>
<gene>
    <name evidence="15" type="ORF">DPMN_177083</name>
</gene>
<dbReference type="SUPFAM" id="SSF48537">
    <property type="entry name" value="Phospholipase C/P1 nuclease"/>
    <property type="match status" value="1"/>
</dbReference>
<evidence type="ECO:0000256" key="9">
    <source>
        <dbReference type="ARBA" id="ARBA00023180"/>
    </source>
</evidence>
<dbReference type="AlphaFoldDB" id="A0A9D4E841"/>
<evidence type="ECO:0000256" key="10">
    <source>
        <dbReference type="ARBA" id="ARBA00029753"/>
    </source>
</evidence>
<keyword evidence="16" id="KW-1185">Reference proteome</keyword>
<name>A0A9D4E841_DREPO</name>
<evidence type="ECO:0000259" key="14">
    <source>
        <dbReference type="Pfam" id="PF00882"/>
    </source>
</evidence>
<reference evidence="15" key="2">
    <citation type="submission" date="2020-11" db="EMBL/GenBank/DDBJ databases">
        <authorList>
            <person name="McCartney M.A."/>
            <person name="Auch B."/>
            <person name="Kono T."/>
            <person name="Mallez S."/>
            <person name="Becker A."/>
            <person name="Gohl D.M."/>
            <person name="Silverstein K.A.T."/>
            <person name="Koren S."/>
            <person name="Bechman K.B."/>
            <person name="Herman A."/>
            <person name="Abrahante J.E."/>
            <person name="Garbe J."/>
        </authorList>
    </citation>
    <scope>NUCLEOTIDE SEQUENCE</scope>
    <source>
        <strain evidence="15">Duluth1</strain>
        <tissue evidence="15">Whole animal</tissue>
    </source>
</reference>
<keyword evidence="9" id="KW-0325">Glycoprotein</keyword>
<keyword evidence="7" id="KW-0677">Repeat</keyword>
<organism evidence="15 16">
    <name type="scientific">Dreissena polymorpha</name>
    <name type="common">Zebra mussel</name>
    <name type="synonym">Mytilus polymorpha</name>
    <dbReference type="NCBI Taxonomy" id="45954"/>
    <lineage>
        <taxon>Eukaryota</taxon>
        <taxon>Metazoa</taxon>
        <taxon>Spiralia</taxon>
        <taxon>Lophotrochozoa</taxon>
        <taxon>Mollusca</taxon>
        <taxon>Bivalvia</taxon>
        <taxon>Autobranchia</taxon>
        <taxon>Heteroconchia</taxon>
        <taxon>Euheterodonta</taxon>
        <taxon>Imparidentia</taxon>
        <taxon>Neoheterodontei</taxon>
        <taxon>Myida</taxon>
        <taxon>Dreissenoidea</taxon>
        <taxon>Dreissenidae</taxon>
        <taxon>Dreissena</taxon>
    </lineage>
</organism>
<evidence type="ECO:0000256" key="13">
    <source>
        <dbReference type="SAM" id="MobiDB-lite"/>
    </source>
</evidence>
<dbReference type="EMBL" id="JAIWYP010000009">
    <property type="protein sequence ID" value="KAH3775677.1"/>
    <property type="molecule type" value="Genomic_DNA"/>
</dbReference>
<protein>
    <recommendedName>
        <fullName evidence="4">Phosphatidylinositol-glycan-specific phospholipase D</fullName>
        <ecNumber evidence="3">3.1.4.50</ecNumber>
    </recommendedName>
    <alternativeName>
        <fullName evidence="10">Glycosyl-phosphatidylinositol-specific phospholipase D</fullName>
    </alternativeName>
</protein>